<keyword evidence="3" id="KW-1185">Reference proteome</keyword>
<evidence type="ECO:0000256" key="1">
    <source>
        <dbReference type="SAM" id="MobiDB-lite"/>
    </source>
</evidence>
<dbReference type="RefSeq" id="XP_067755080.1">
    <property type="nucleotide sequence ID" value="XM_067899874.1"/>
</dbReference>
<feature type="region of interest" description="Disordered" evidence="1">
    <location>
        <begin position="96"/>
        <end position="115"/>
    </location>
</feature>
<gene>
    <name evidence="2" type="ORF">JKF63_03877</name>
</gene>
<protein>
    <submittedName>
        <fullName evidence="2">Uncharacterized protein</fullName>
    </submittedName>
</protein>
<feature type="region of interest" description="Disordered" evidence="1">
    <location>
        <begin position="338"/>
        <end position="371"/>
    </location>
</feature>
<evidence type="ECO:0000313" key="3">
    <source>
        <dbReference type="Proteomes" id="UP000674318"/>
    </source>
</evidence>
<evidence type="ECO:0000313" key="2">
    <source>
        <dbReference type="EMBL" id="KAG5497612.1"/>
    </source>
</evidence>
<sequence>MSVHGPTTDAVLHMVADIVERHVHPASNIAAAPPSMLIEPPLRPIQAVVGQAFPALRTRRSYGRRCEDTDRAGTCLSVQGPSRGLLSPSPAAAHVSSFSAHVQPQEAHPASSADPYAARTELSGPFGIRAPIPGGATQPVLAAGGSAQQRLPAHQWSASEFEQLQSGYYVEPVDMFYSKTSAAGTEGANTTRVTSPASWPSPCVRGEAFFSLLFQCVRSTVRKHQQVALEVLLAHLSGLAGSTTASARKAEAVALRDRCLHGPDCAPFLFFLLEILVSAGHPAMIELAAACLLLLLRGLTRGEPAGARGTTGLPTSLESVLGDCSAVSLVVEAIAELGSPAGDHPEEDTEEGRDTGRGMGVPDSDAEESVDNRDLLFSEVSELLRGPDARLGLEQLGFTNKVMGAMRLLLLLPPSSLTVAAVQQRGEGLKSSCDDVVNQEHQGSVEPTAASLNFSSSSLSTLPSKHAEALFLELLLCGGVGAGRRVTCRRVAEDPSFRTWAEAQLSAVVLGHRRLEDITELLCVLQNLSHIPSALNSLLSGVYTPRWNSAGTPGRESAVAVVAHQHTQHQFYETWLLFFILVCSTSAAEVRTVRHASAILWSMLILRACARLGHSRGSVRRKDEVGEGVTGHAKCVITHSSYGMVQDISDTLLTEGMHVGGGIVMEMWFLQYTCDDGAASAPGHAAGYLDHYFLDAARTALQLCKSPEDGMSPALMTTDDSGGDGLDAVSLEATVARRLLAEFRWTASAHFFSTYIARMRHRSPAVCSTLCSTAVETQEAVRHLMRSLVMNTGRLTNAFARFTSPLLSASWLGSAERLHKSEGSGTHNDTTSGDPTFFNRAPSLHVTTVPPQAAVVSAIHAVVCRWLRDPSGDVELIDGVVEADLAVRDRALLFLCFDAASLYARTRVVSALAEVYPAVAADMALGYAALIVHAFEEACLRMRERAALRLHIDELCTMSVAVQVLQRFGDSGSRSKAVLSLSTLSTTDAPHDGLPSTRYAREVRIGAFFLLHSVAVSKHCLDVVPLFLPLLLLHSPVKTTQGREGEPAAATMVSITEEAAELQTLMDSLQSGIELTPIPVVLGSATDATGMVASSSSEAAVTLSGAPRCWALYPLFDDSFAAKNVWASWLRRLLGLDQHVKDVLGWDGVLCHTLLWTLSHRRELWVTGGYATCEVAEAGVSSPVLSSPSSPSSWAAALCEVMVDLCSILHAQSTRSADPHCSADSVTVISAAASRTLEISLVAYSDAPSEEGVPLLVHALLAYVAAHCSARTALAALQVLLATPVLPPSFTIGKEVDVLGECGDEDKRSCAPKQTAPGLRATSPTAQVCAWLHSWAAHQRWKTQSARSVSWSLDDVVALVQLVGPHFRNDDSSERGSPDRPGAGSESTQALTAPQEALLAPSVTGPEVAATDSMWCARCLTEGLLQFYMQQRIATSGGLSMIEKMALRSTLEDLGWFPTTLWPHVKDA</sequence>
<dbReference type="EMBL" id="JAFJZO010000031">
    <property type="protein sequence ID" value="KAG5497612.1"/>
    <property type="molecule type" value="Genomic_DNA"/>
</dbReference>
<feature type="region of interest" description="Disordered" evidence="1">
    <location>
        <begin position="1367"/>
        <end position="1392"/>
    </location>
</feature>
<dbReference type="OrthoDB" id="273413at2759"/>
<dbReference type="GeneID" id="94289951"/>
<name>A0A836I3M5_9TRYP</name>
<dbReference type="Proteomes" id="UP000674318">
    <property type="component" value="Unassembled WGS sequence"/>
</dbReference>
<accession>A0A836I3M5</accession>
<comment type="caution">
    <text evidence="2">The sequence shown here is derived from an EMBL/GenBank/DDBJ whole genome shotgun (WGS) entry which is preliminary data.</text>
</comment>
<reference evidence="2 3" key="1">
    <citation type="submission" date="2021-02" db="EMBL/GenBank/DDBJ databases">
        <title>Porcisia hertigi Genome sequencing and assembly.</title>
        <authorList>
            <person name="Almutairi H."/>
            <person name="Gatherer D."/>
        </authorList>
    </citation>
    <scope>NUCLEOTIDE SEQUENCE [LARGE SCALE GENOMIC DNA]</scope>
    <source>
        <strain evidence="2 3">C119</strain>
    </source>
</reference>
<feature type="compositionally biased region" description="Basic and acidic residues" evidence="1">
    <location>
        <begin position="1367"/>
        <end position="1378"/>
    </location>
</feature>
<dbReference type="KEGG" id="phet:94289951"/>
<organism evidence="2 3">
    <name type="scientific">Porcisia hertigi</name>
    <dbReference type="NCBI Taxonomy" id="2761500"/>
    <lineage>
        <taxon>Eukaryota</taxon>
        <taxon>Discoba</taxon>
        <taxon>Euglenozoa</taxon>
        <taxon>Kinetoplastea</taxon>
        <taxon>Metakinetoplastina</taxon>
        <taxon>Trypanosomatida</taxon>
        <taxon>Trypanosomatidae</taxon>
        <taxon>Leishmaniinae</taxon>
        <taxon>Porcisia</taxon>
    </lineage>
</organism>
<proteinExistence type="predicted"/>